<dbReference type="InterPro" id="IPR012661">
    <property type="entry name" value="CHP02448"/>
</dbReference>
<accession>A0AAQ1G6Q0</accession>
<protein>
    <recommendedName>
        <fullName evidence="4">Holliday junction resolvasome, helicase subunit</fullName>
    </recommendedName>
</protein>
<organism evidence="2 3">
    <name type="scientific">Halopseudomonas aestusnigri</name>
    <dbReference type="NCBI Taxonomy" id="857252"/>
    <lineage>
        <taxon>Bacteria</taxon>
        <taxon>Pseudomonadati</taxon>
        <taxon>Pseudomonadota</taxon>
        <taxon>Gammaproteobacteria</taxon>
        <taxon>Pseudomonadales</taxon>
        <taxon>Pseudomonadaceae</taxon>
        <taxon>Halopseudomonas</taxon>
    </lineage>
</organism>
<evidence type="ECO:0000313" key="3">
    <source>
        <dbReference type="Proteomes" id="UP000243518"/>
    </source>
</evidence>
<gene>
    <name evidence="2" type="ORF">SAMN05216586_10498</name>
</gene>
<proteinExistence type="predicted"/>
<keyword evidence="1" id="KW-0732">Signal</keyword>
<name>A0AAQ1G6Q0_9GAMM</name>
<comment type="caution">
    <text evidence="2">The sequence shown here is derived from an EMBL/GenBank/DDBJ whole genome shotgun (WGS) entry which is preliminary data.</text>
</comment>
<dbReference type="EMBL" id="FNVE01000004">
    <property type="protein sequence ID" value="SEG20713.1"/>
    <property type="molecule type" value="Genomic_DNA"/>
</dbReference>
<evidence type="ECO:0008006" key="4">
    <source>
        <dbReference type="Google" id="ProtNLM"/>
    </source>
</evidence>
<reference evidence="2 3" key="1">
    <citation type="submission" date="2016-10" db="EMBL/GenBank/DDBJ databases">
        <authorList>
            <person name="Varghese N."/>
            <person name="Submissions S."/>
        </authorList>
    </citation>
    <scope>NUCLEOTIDE SEQUENCE [LARGE SCALE GENOMIC DNA]</scope>
    <source>
        <strain evidence="2 3">CECT 8317</strain>
    </source>
</reference>
<feature type="signal peptide" evidence="1">
    <location>
        <begin position="1"/>
        <end position="20"/>
    </location>
</feature>
<feature type="chain" id="PRO_5043045932" description="Holliday junction resolvasome, helicase subunit" evidence="1">
    <location>
        <begin position="21"/>
        <end position="103"/>
    </location>
</feature>
<dbReference type="NCBIfam" id="TIGR02448">
    <property type="entry name" value="conserverd hypothetical protein"/>
    <property type="match status" value="1"/>
</dbReference>
<dbReference type="Pfam" id="PF09498">
    <property type="entry name" value="DUF2388"/>
    <property type="match status" value="1"/>
</dbReference>
<dbReference type="Proteomes" id="UP000243518">
    <property type="component" value="Unassembled WGS sequence"/>
</dbReference>
<sequence length="103" mass="10481">MKSRYLMVAASLSLATTASASSFIGTTDAIGSSLANSAESSSNVTTGGNDKVVLQARDDAASFVASDGAIRGVHLEAALAHLRAQQPATLATDMQLAEDILAR</sequence>
<evidence type="ECO:0000313" key="2">
    <source>
        <dbReference type="EMBL" id="SEG20713.1"/>
    </source>
</evidence>
<evidence type="ECO:0000256" key="1">
    <source>
        <dbReference type="SAM" id="SignalP"/>
    </source>
</evidence>
<keyword evidence="3" id="KW-1185">Reference proteome</keyword>
<dbReference type="RefSeq" id="WP_088274701.1">
    <property type="nucleotide sequence ID" value="NZ_FNVE01000004.1"/>
</dbReference>
<dbReference type="AlphaFoldDB" id="A0AAQ1G6Q0"/>